<name>A0A9D9HL62_9BACT</name>
<dbReference type="AlphaFoldDB" id="A0A9D9HL62"/>
<evidence type="ECO:0000313" key="2">
    <source>
        <dbReference type="Proteomes" id="UP000823617"/>
    </source>
</evidence>
<gene>
    <name evidence="1" type="ORF">IAC08_05530</name>
</gene>
<evidence type="ECO:0000313" key="1">
    <source>
        <dbReference type="EMBL" id="MBO8455846.1"/>
    </source>
</evidence>
<dbReference type="EMBL" id="JADIMK010000058">
    <property type="protein sequence ID" value="MBO8455846.1"/>
    <property type="molecule type" value="Genomic_DNA"/>
</dbReference>
<protein>
    <submittedName>
        <fullName evidence="1">Uncharacterized protein</fullName>
    </submittedName>
</protein>
<sequence>MRRQYTEEFLLKVKDLAVIQLTPSQIAERLGLVGSDRRNFLIDINQKLHPLYAAYWTALKDGLADITDALHNAAVYGETDAIELALKVRKDTETEELKKALFNV</sequence>
<dbReference type="Proteomes" id="UP000823617">
    <property type="component" value="Unassembled WGS sequence"/>
</dbReference>
<comment type="caution">
    <text evidence="1">The sequence shown here is derived from an EMBL/GenBank/DDBJ whole genome shotgun (WGS) entry which is preliminary data.</text>
</comment>
<proteinExistence type="predicted"/>
<organism evidence="1 2">
    <name type="scientific">Candidatus Cryptobacteroides intestinigallinarum</name>
    <dbReference type="NCBI Taxonomy" id="2840767"/>
    <lineage>
        <taxon>Bacteria</taxon>
        <taxon>Pseudomonadati</taxon>
        <taxon>Bacteroidota</taxon>
        <taxon>Bacteroidia</taxon>
        <taxon>Bacteroidales</taxon>
        <taxon>Candidatus Cryptobacteroides</taxon>
    </lineage>
</organism>
<reference evidence="1" key="1">
    <citation type="submission" date="2020-10" db="EMBL/GenBank/DDBJ databases">
        <authorList>
            <person name="Gilroy R."/>
        </authorList>
    </citation>
    <scope>NUCLEOTIDE SEQUENCE</scope>
    <source>
        <strain evidence="1">B1-3475</strain>
    </source>
</reference>
<accession>A0A9D9HL62</accession>
<reference evidence="1" key="2">
    <citation type="journal article" date="2021" name="PeerJ">
        <title>Extensive microbial diversity within the chicken gut microbiome revealed by metagenomics and culture.</title>
        <authorList>
            <person name="Gilroy R."/>
            <person name="Ravi A."/>
            <person name="Getino M."/>
            <person name="Pursley I."/>
            <person name="Horton D.L."/>
            <person name="Alikhan N.F."/>
            <person name="Baker D."/>
            <person name="Gharbi K."/>
            <person name="Hall N."/>
            <person name="Watson M."/>
            <person name="Adriaenssens E.M."/>
            <person name="Foster-Nyarko E."/>
            <person name="Jarju S."/>
            <person name="Secka A."/>
            <person name="Antonio M."/>
            <person name="Oren A."/>
            <person name="Chaudhuri R.R."/>
            <person name="La Ragione R."/>
            <person name="Hildebrand F."/>
            <person name="Pallen M.J."/>
        </authorList>
    </citation>
    <scope>NUCLEOTIDE SEQUENCE</scope>
    <source>
        <strain evidence="1">B1-3475</strain>
    </source>
</reference>